<reference evidence="2 3" key="1">
    <citation type="submission" date="2006-04" db="EMBL/GenBank/DDBJ databases">
        <authorList>
            <person name="Nierman W.C."/>
        </authorList>
    </citation>
    <scope>NUCLEOTIDE SEQUENCE [LARGE SCALE GENOMIC DNA]</scope>
    <source>
        <strain evidence="2 3">DW4/3-1</strain>
    </source>
</reference>
<organism evidence="2 3">
    <name type="scientific">Stigmatella aurantiaca (strain DW4/3-1)</name>
    <dbReference type="NCBI Taxonomy" id="378806"/>
    <lineage>
        <taxon>Bacteria</taxon>
        <taxon>Pseudomonadati</taxon>
        <taxon>Myxococcota</taxon>
        <taxon>Myxococcia</taxon>
        <taxon>Myxococcales</taxon>
        <taxon>Cystobacterineae</taxon>
        <taxon>Archangiaceae</taxon>
        <taxon>Stigmatella</taxon>
    </lineage>
</organism>
<dbReference type="Proteomes" id="UP000032702">
    <property type="component" value="Unassembled WGS sequence"/>
</dbReference>
<feature type="region of interest" description="Disordered" evidence="1">
    <location>
        <begin position="450"/>
        <end position="506"/>
    </location>
</feature>
<evidence type="ECO:0000313" key="3">
    <source>
        <dbReference type="Proteomes" id="UP000032702"/>
    </source>
</evidence>
<evidence type="ECO:0000313" key="2">
    <source>
        <dbReference type="EMBL" id="EAU65648.1"/>
    </source>
</evidence>
<dbReference type="AlphaFoldDB" id="Q08YT0"/>
<feature type="region of interest" description="Disordered" evidence="1">
    <location>
        <begin position="518"/>
        <end position="540"/>
    </location>
</feature>
<dbReference type="EMBL" id="AAMD01000076">
    <property type="protein sequence ID" value="EAU65648.1"/>
    <property type="molecule type" value="Genomic_DNA"/>
</dbReference>
<evidence type="ECO:0000256" key="1">
    <source>
        <dbReference type="SAM" id="MobiDB-lite"/>
    </source>
</evidence>
<comment type="caution">
    <text evidence="2">The sequence shown here is derived from an EMBL/GenBank/DDBJ whole genome shotgun (WGS) entry which is preliminary data.</text>
</comment>
<name>Q08YT0_STIAD</name>
<accession>Q08YT0</accession>
<feature type="compositionally biased region" description="Polar residues" evidence="1">
    <location>
        <begin position="530"/>
        <end position="540"/>
    </location>
</feature>
<gene>
    <name evidence="2" type="ORF">STIAU_6484</name>
</gene>
<protein>
    <submittedName>
        <fullName evidence="2">Uncharacterized protein</fullName>
    </submittedName>
</protein>
<sequence>MRILARVDAPHEIDDVTPEALHAHVGAGAGPGGQDGLGAWGGRGLEGLAEVLGALHGLDRRGQLELGALEAHDVAERCAQLRPLRQHLVEHSQEPEAVPHRAIHELGGIERGVFIDEAVRELVPEPPVLQPLAARRGRLRQQGEPLARQIVREGGEVLRAHGEQGLRLLAPEGQLLAHGLGRGQEPLAEFRLHEEPGQRRLERQLIHRERHGLGARRGEGGGRGPGRPVVRAVHDVPRPIEILEHLLELLGEVLVALDQHRPDLTAPRHVLQQPPHLGVRVHALAVAVDPLRAPPLSARQVHLDDALQGQRVQEGVRIVPVVLGVDEDVGQIEQQTAVRLGDDPGDELRLAQGAGEGEGIGDVLDQERNAEDLLHLARFPRAPADRCLGEGQGGELSELHAACLRHAQVIAGEGGPDELHQLRHLLTVLDVQGPIGAQGGFQRMRNERVPLQQGAAPARCSRERSERTGRRSARTSQCDPRTSIGARAARGGNQCPPPGWASLPTGPSFQAVLEVVETQPHRQPEPHAQLMQTLPASVKE</sequence>
<feature type="compositionally biased region" description="Basic and acidic residues" evidence="1">
    <location>
        <begin position="460"/>
        <end position="469"/>
    </location>
</feature>
<proteinExistence type="predicted"/>